<dbReference type="PATRIC" id="fig|270498.16.peg.325"/>
<dbReference type="PANTHER" id="PTHR36842:SF1">
    <property type="entry name" value="PROTEIN TOLB"/>
    <property type="match status" value="1"/>
</dbReference>
<protein>
    <recommendedName>
        <fullName evidence="4">Protein TolB</fullName>
    </recommendedName>
</protein>
<reference evidence="2 3" key="1">
    <citation type="submission" date="2015-04" db="EMBL/GenBank/DDBJ databases">
        <title>Draft genome sequence of bacteremic isolate Catabacter hongkongensis type strain HKU16T.</title>
        <authorList>
            <person name="Lau S.K."/>
            <person name="Teng J.L."/>
            <person name="Huang Y."/>
            <person name="Curreem S.O."/>
            <person name="Tsui S.K."/>
            <person name="Woo P.C."/>
        </authorList>
    </citation>
    <scope>NUCLEOTIDE SEQUENCE [LARGE SCALE GENOMIC DNA]</scope>
    <source>
        <strain evidence="2 3">HKU16</strain>
    </source>
</reference>
<keyword evidence="1" id="KW-0472">Membrane</keyword>
<evidence type="ECO:0008006" key="4">
    <source>
        <dbReference type="Google" id="ProtNLM"/>
    </source>
</evidence>
<organism evidence="2 3">
    <name type="scientific">Christensenella hongkongensis</name>
    <dbReference type="NCBI Taxonomy" id="270498"/>
    <lineage>
        <taxon>Bacteria</taxon>
        <taxon>Bacillati</taxon>
        <taxon>Bacillota</taxon>
        <taxon>Clostridia</taxon>
        <taxon>Christensenellales</taxon>
        <taxon>Christensenellaceae</taxon>
        <taxon>Christensenella</taxon>
    </lineage>
</organism>
<accession>A0A0M2NMY5</accession>
<keyword evidence="3" id="KW-1185">Reference proteome</keyword>
<comment type="caution">
    <text evidence="2">The sequence shown here is derived from an EMBL/GenBank/DDBJ whole genome shotgun (WGS) entry which is preliminary data.</text>
</comment>
<keyword evidence="1" id="KW-0812">Transmembrane</keyword>
<evidence type="ECO:0000313" key="3">
    <source>
        <dbReference type="Proteomes" id="UP000034076"/>
    </source>
</evidence>
<feature type="transmembrane region" description="Helical" evidence="1">
    <location>
        <begin position="17"/>
        <end position="39"/>
    </location>
</feature>
<dbReference type="SUPFAM" id="SSF69304">
    <property type="entry name" value="Tricorn protease N-terminal domain"/>
    <property type="match status" value="1"/>
</dbReference>
<dbReference type="EMBL" id="LAYJ01000068">
    <property type="protein sequence ID" value="KKI51565.1"/>
    <property type="molecule type" value="Genomic_DNA"/>
</dbReference>
<sequence>MRLSQVKKNERLRKVRIALLIAAVAAGVLAIILFVFPLIEDLARGVDPTLRYQPKVEANFTQPDAEPTKEELKINEIYLSDRSENGQNIMMKNEPYIDGNRIIFTTQIATGAARSLDGVVIYDTQTEEATILPNVQKAFDDLRTPVISGNIAVWVDSASAGGGRIVGYNLETNEQFTIKDYAYAAPRLAINGDTLAFMQWAGDKTQRLYVYNVNTREAATVKLYENVVGNGNSDVDISASDMVWAERDAKKDPVESVLKRIVFENGVGKYDNYDLGKTVYGPKTNGKDIVFATTEDVLSGSLMLSVAGGEPVKITDNALNYDIGDNFVVYTKADGIYITYTDMQGTEQITSDISRNLLASANGTGICFYDTTDNADVLDEVVKYTYIE</sequence>
<dbReference type="PANTHER" id="PTHR36842">
    <property type="entry name" value="PROTEIN TOLB HOMOLOG"/>
    <property type="match status" value="1"/>
</dbReference>
<evidence type="ECO:0000256" key="1">
    <source>
        <dbReference type="SAM" id="Phobius"/>
    </source>
</evidence>
<gene>
    <name evidence="2" type="ORF">CHK_0731</name>
</gene>
<proteinExistence type="predicted"/>
<dbReference type="AlphaFoldDB" id="A0A0M2NMY5"/>
<dbReference type="STRING" id="270498.CHK_0731"/>
<dbReference type="Proteomes" id="UP000034076">
    <property type="component" value="Unassembled WGS sequence"/>
</dbReference>
<keyword evidence="1" id="KW-1133">Transmembrane helix</keyword>
<name>A0A0M2NMY5_9FIRM</name>
<evidence type="ECO:0000313" key="2">
    <source>
        <dbReference type="EMBL" id="KKI51565.1"/>
    </source>
</evidence>